<dbReference type="AlphaFoldDB" id="A0A2H0V4Y3"/>
<evidence type="ECO:0000313" key="3">
    <source>
        <dbReference type="Proteomes" id="UP000228626"/>
    </source>
</evidence>
<dbReference type="Proteomes" id="UP000228626">
    <property type="component" value="Unassembled WGS sequence"/>
</dbReference>
<feature type="transmembrane region" description="Helical" evidence="1">
    <location>
        <begin position="7"/>
        <end position="26"/>
    </location>
</feature>
<accession>A0A2H0V4Y3</accession>
<gene>
    <name evidence="2" type="ORF">COT99_00490</name>
</gene>
<sequence length="658" mass="74139">MNKLYYNSILLISLLAVFGAAVYRFYQLNYPGVFLTLILTIIALIILNKIHKVKAAPSAALVAFGEISSIKRLGILYIAAYAVFLCASFILLFRATTSESIISPWQIVPWYFFLTFAIATFFLLAIIFKTKLPLFICFMLHASYLILIFSVALIIYGIGCGFDPFIHQATEKLIDATGAVYPKPWYYLGQYALIVILHKLTFIPIIWLDKLLVPVLAALTLPFALYQAIKSLGADKRVAKLTALFTLIFPFTIFIVTTPQNLANLFLILIILLSLNNNLHASLALAALVIHPIAGIPALLFTSILLAKKYITSKKILNTSYFILYALSIFALPAAFYLNNKTSSIINAPAAETSVSVWHLPQFWFSGQETFLLNFIYLYGFNIGLIAASLIIAGIIIYYKKILDTKYPARPRSPGGLIQNTYILMSISLFISYFITKTINFNYLIDYEQSNFSGRILQIAAFFSLPFILLALSQFISAILEQGKIIKYSFVCFLVFLACSSFYISYPRFDNYFNSRGYSTSQADIEAVRWIEDNSPDDNFIVLANQQVSAAALYEFGFKKYYPSPSPNGRGGAETFYYPIPTGGELYQYYLKMVYKKADKKTALEAANLVNTDTAYFVLNSYWWAFDKILAEARMEADETASINNGSIYIFKYVNPVE</sequence>
<feature type="transmembrane region" description="Helical" evidence="1">
    <location>
        <begin position="488"/>
        <end position="506"/>
    </location>
</feature>
<feature type="transmembrane region" description="Helical" evidence="1">
    <location>
        <begin position="135"/>
        <end position="158"/>
    </location>
</feature>
<feature type="transmembrane region" description="Helical" evidence="1">
    <location>
        <begin position="241"/>
        <end position="273"/>
    </location>
</feature>
<feature type="transmembrane region" description="Helical" evidence="1">
    <location>
        <begin position="376"/>
        <end position="399"/>
    </location>
</feature>
<dbReference type="EMBL" id="PFAR01000006">
    <property type="protein sequence ID" value="PIR93489.1"/>
    <property type="molecule type" value="Genomic_DNA"/>
</dbReference>
<evidence type="ECO:0000256" key="1">
    <source>
        <dbReference type="SAM" id="Phobius"/>
    </source>
</evidence>
<comment type="caution">
    <text evidence="2">The sequence shown here is derived from an EMBL/GenBank/DDBJ whole genome shotgun (WGS) entry which is preliminary data.</text>
</comment>
<keyword evidence="1" id="KW-0812">Transmembrane</keyword>
<keyword evidence="1" id="KW-1133">Transmembrane helix</keyword>
<feature type="transmembrane region" description="Helical" evidence="1">
    <location>
        <begin position="75"/>
        <end position="95"/>
    </location>
</feature>
<reference evidence="3" key="1">
    <citation type="submission" date="2017-09" db="EMBL/GenBank/DDBJ databases">
        <title>Depth-based differentiation of microbial function through sediment-hosted aquifers and enrichment of novel symbionts in the deep terrestrial subsurface.</title>
        <authorList>
            <person name="Probst A.J."/>
            <person name="Ladd B."/>
            <person name="Jarett J.K."/>
            <person name="Geller-Mcgrath D.E."/>
            <person name="Sieber C.M.K."/>
            <person name="Emerson J.B."/>
            <person name="Anantharaman K."/>
            <person name="Thomas B.C."/>
            <person name="Malmstrom R."/>
            <person name="Stieglmeier M."/>
            <person name="Klingl A."/>
            <person name="Woyke T."/>
            <person name="Ryan C.M."/>
            <person name="Banfield J.F."/>
        </authorList>
    </citation>
    <scope>NUCLEOTIDE SEQUENCE [LARGE SCALE GENOMIC DNA]</scope>
</reference>
<feature type="transmembrane region" description="Helical" evidence="1">
    <location>
        <begin position="456"/>
        <end position="476"/>
    </location>
</feature>
<evidence type="ECO:0000313" key="2">
    <source>
        <dbReference type="EMBL" id="PIR93489.1"/>
    </source>
</evidence>
<feature type="transmembrane region" description="Helical" evidence="1">
    <location>
        <begin position="420"/>
        <end position="436"/>
    </location>
</feature>
<organism evidence="2 3">
    <name type="scientific">Candidatus Falkowbacteria bacterium CG10_big_fil_rev_8_21_14_0_10_43_10</name>
    <dbReference type="NCBI Taxonomy" id="1974567"/>
    <lineage>
        <taxon>Bacteria</taxon>
        <taxon>Candidatus Falkowiibacteriota</taxon>
    </lineage>
</organism>
<name>A0A2H0V4Y3_9BACT</name>
<feature type="transmembrane region" description="Helical" evidence="1">
    <location>
        <begin position="319"/>
        <end position="338"/>
    </location>
</feature>
<protein>
    <recommendedName>
        <fullName evidence="4">Glycosyltransferase RgtA/B/C/D-like domain-containing protein</fullName>
    </recommendedName>
</protein>
<feature type="transmembrane region" description="Helical" evidence="1">
    <location>
        <begin position="279"/>
        <end position="307"/>
    </location>
</feature>
<proteinExistence type="predicted"/>
<evidence type="ECO:0008006" key="4">
    <source>
        <dbReference type="Google" id="ProtNLM"/>
    </source>
</evidence>
<feature type="transmembrane region" description="Helical" evidence="1">
    <location>
        <begin position="211"/>
        <end position="229"/>
    </location>
</feature>
<feature type="transmembrane region" description="Helical" evidence="1">
    <location>
        <begin position="32"/>
        <end position="50"/>
    </location>
</feature>
<keyword evidence="1" id="KW-0472">Membrane</keyword>
<feature type="transmembrane region" description="Helical" evidence="1">
    <location>
        <begin position="107"/>
        <end position="128"/>
    </location>
</feature>